<name>A0A7K3WKQ5_9FLAO</name>
<protein>
    <submittedName>
        <fullName evidence="3">DUF3857 domain-containing protein</fullName>
    </submittedName>
</protein>
<dbReference type="Gene3D" id="2.60.40.3140">
    <property type="match status" value="1"/>
</dbReference>
<comment type="caution">
    <text evidence="3">The sequence shown here is derived from an EMBL/GenBank/DDBJ whole genome shotgun (WGS) entry which is preliminary data.</text>
</comment>
<dbReference type="InterPro" id="IPR024618">
    <property type="entry name" value="DUF3857"/>
</dbReference>
<evidence type="ECO:0000313" key="3">
    <source>
        <dbReference type="EMBL" id="NEN22230.1"/>
    </source>
</evidence>
<organism evidence="3 4">
    <name type="scientific">Cryomorpha ignava</name>
    <dbReference type="NCBI Taxonomy" id="101383"/>
    <lineage>
        <taxon>Bacteria</taxon>
        <taxon>Pseudomonadati</taxon>
        <taxon>Bacteroidota</taxon>
        <taxon>Flavobacteriia</taxon>
        <taxon>Flavobacteriales</taxon>
        <taxon>Cryomorphaceae</taxon>
        <taxon>Cryomorpha</taxon>
    </lineage>
</organism>
<dbReference type="Gene3D" id="3.10.620.30">
    <property type="match status" value="1"/>
</dbReference>
<keyword evidence="1" id="KW-1133">Transmembrane helix</keyword>
<keyword evidence="4" id="KW-1185">Reference proteome</keyword>
<proteinExistence type="predicted"/>
<keyword evidence="1" id="KW-0812">Transmembrane</keyword>
<gene>
    <name evidence="3" type="ORF">G3O08_01765</name>
</gene>
<dbReference type="Pfam" id="PF12969">
    <property type="entry name" value="DUF3857"/>
    <property type="match status" value="1"/>
</dbReference>
<dbReference type="RefSeq" id="WP_163282952.1">
    <property type="nucleotide sequence ID" value="NZ_JAAGVY010000002.1"/>
</dbReference>
<accession>A0A7K3WKQ5</accession>
<reference evidence="3 4" key="1">
    <citation type="submission" date="2020-02" db="EMBL/GenBank/DDBJ databases">
        <title>Out from the shadows clarifying the taxonomy of the family Cryomorphaceae and related taxa by utilizing the GTDB taxonomic framework.</title>
        <authorList>
            <person name="Bowman J.P."/>
        </authorList>
    </citation>
    <scope>NUCLEOTIDE SEQUENCE [LARGE SCALE GENOMIC DNA]</scope>
    <source>
        <strain evidence="3 4">QSSC 1-22</strain>
    </source>
</reference>
<feature type="domain" description="DUF3857" evidence="2">
    <location>
        <begin position="88"/>
        <end position="211"/>
    </location>
</feature>
<dbReference type="EMBL" id="JAAGVY010000002">
    <property type="protein sequence ID" value="NEN22230.1"/>
    <property type="molecule type" value="Genomic_DNA"/>
</dbReference>
<feature type="transmembrane region" description="Helical" evidence="1">
    <location>
        <begin position="12"/>
        <end position="31"/>
    </location>
</feature>
<sequence>MPDALKNHHSLFRFGVYIALISYLGLLPVGLRAQEQTFVPYDVKKVEPEDFSIESDLIDNDTEAIYLFDLGDSNLDISTETVLEFKRLFRIKILSENGLDLANQIIQLYIGRKDEEKIGKVKGGVYNLVNGKVDFEKLKNSDWSLEPYDENHKVTRVAFRNVKVGSIIELEYSIFSPFIFNMPDWEFQYDDIPVLYSEYYIRHPENIGYKILKMGYHPLQSRLITTETRVNSPQGIITNSTVKKVYAYACENVPAMRDEPLMDSPENYRTKIITELHYIDYISETDYFYKDWEASITDFIEAGEHEMFMTPSDKDNYLSLDTINCTTLLDSINVIYTKILEGFSDSEEPNALIIRKKPQDIIDSKKATPNEMNMLLVSTLRANGIEAYPVLVTKRSQQRVLKEFPLISQFSLSITAVNTEDGYMLLDATLSNLAIGEISEKYYNGDGLVVNKEKVEWIPIVSNEPTSESCSIEFGSFEENKLKGVMRLKLSGIYRSRIKNVLRYSSSSELTKFLDINENATITFNEQESDLHSSPLDLRFNIMLKLEKFGSSYLLPSIIYKSMANNILKEKDRNYPVNFPDAWSETYTCLVHLDSEKYAVNIPENANFVLPDDGGNFSYLGSYNLGNLLIRNKVDLHKNTFLASEYPFLRQFYDLISTSHSSFIEITEK</sequence>
<evidence type="ECO:0000256" key="1">
    <source>
        <dbReference type="SAM" id="Phobius"/>
    </source>
</evidence>
<dbReference type="AlphaFoldDB" id="A0A7K3WKQ5"/>
<evidence type="ECO:0000313" key="4">
    <source>
        <dbReference type="Proteomes" id="UP000486602"/>
    </source>
</evidence>
<dbReference type="Gene3D" id="2.60.120.1130">
    <property type="match status" value="1"/>
</dbReference>
<keyword evidence="1" id="KW-0472">Membrane</keyword>
<dbReference type="Proteomes" id="UP000486602">
    <property type="component" value="Unassembled WGS sequence"/>
</dbReference>
<evidence type="ECO:0000259" key="2">
    <source>
        <dbReference type="Pfam" id="PF12969"/>
    </source>
</evidence>